<evidence type="ECO:0000259" key="6">
    <source>
        <dbReference type="Pfam" id="PF07980"/>
    </source>
</evidence>
<proteinExistence type="inferred from homology"/>
<keyword evidence="3" id="KW-0732">Signal</keyword>
<dbReference type="GO" id="GO:0009279">
    <property type="term" value="C:cell outer membrane"/>
    <property type="evidence" value="ECO:0007669"/>
    <property type="project" value="UniProtKB-SubCell"/>
</dbReference>
<reference evidence="8 9" key="1">
    <citation type="submission" date="2019-03" db="EMBL/GenBank/DDBJ databases">
        <title>Dyadobacter AR-3-6 sp. nov., isolated from arctic soil.</title>
        <authorList>
            <person name="Chaudhary D.K."/>
        </authorList>
    </citation>
    <scope>NUCLEOTIDE SEQUENCE [LARGE SCALE GENOMIC DNA]</scope>
    <source>
        <strain evidence="8 9">AR-3-6</strain>
    </source>
</reference>
<keyword evidence="4" id="KW-0472">Membrane</keyword>
<comment type="caution">
    <text evidence="8">The sequence shown here is derived from an EMBL/GenBank/DDBJ whole genome shotgun (WGS) entry which is preliminary data.</text>
</comment>
<evidence type="ECO:0000256" key="5">
    <source>
        <dbReference type="ARBA" id="ARBA00023237"/>
    </source>
</evidence>
<evidence type="ECO:0000256" key="2">
    <source>
        <dbReference type="ARBA" id="ARBA00006275"/>
    </source>
</evidence>
<accession>A0A4R5DC41</accession>
<comment type="similarity">
    <text evidence="2">Belongs to the SusD family.</text>
</comment>
<dbReference type="Pfam" id="PF14322">
    <property type="entry name" value="SusD-like_3"/>
    <property type="match status" value="1"/>
</dbReference>
<dbReference type="InterPro" id="IPR012944">
    <property type="entry name" value="SusD_RagB_dom"/>
</dbReference>
<dbReference type="SUPFAM" id="SSF48452">
    <property type="entry name" value="TPR-like"/>
    <property type="match status" value="1"/>
</dbReference>
<dbReference type="RefSeq" id="WP_131961629.1">
    <property type="nucleotide sequence ID" value="NZ_SMFL01000015.1"/>
</dbReference>
<evidence type="ECO:0000256" key="3">
    <source>
        <dbReference type="ARBA" id="ARBA00022729"/>
    </source>
</evidence>
<evidence type="ECO:0000256" key="4">
    <source>
        <dbReference type="ARBA" id="ARBA00023136"/>
    </source>
</evidence>
<dbReference type="Pfam" id="PF07980">
    <property type="entry name" value="SusD_RagB"/>
    <property type="match status" value="1"/>
</dbReference>
<dbReference type="EMBL" id="SMFL01000015">
    <property type="protein sequence ID" value="TDE10507.1"/>
    <property type="molecule type" value="Genomic_DNA"/>
</dbReference>
<sequence>MYNHIRPLILVLLLTSCAQLEQIPDGTNTTAGLFKNQKDAEAAVNGMYSALQSQNLYNQFNETIQSQGTDDAEWGFGRNTNNTDKLALDKFTYTASTNLAYAYWRTLYQNINRANLVLKYVAPMSIPEAKKQQYLGEAHFIRGLMYFTLSRLYGSVPIVTEATEDLDDLEVARSPLEAVNQLIAEDFLYAKANLPLTYQTIDRGRATKGAAMALLAKVYLTGKQYQKTVDECKEITALGIYELWPTYEEVFRITNKNQKESIFEIQFRSLGSIGNNNGSTYNGFFKPPATVVPVPAGKFAGYGDNPVTENHYKAYPAGDLRREVNVKYYPNAPKSILYPYYVNKYVDPAAFNVNDGGNNYFIARYADILLMQAEALHEITVGSKEAYELFNKVRRRAYSLPVSVVSIHDLKEGLTVEQFRDTILLERRLEFAFEGHRRFDLLRMGKLKQAMAVQDPSIVVADRHLLLPIPQDELIVNPLLDQNLGY</sequence>
<organism evidence="8 9">
    <name type="scientific">Dyadobacter psychrotolerans</name>
    <dbReference type="NCBI Taxonomy" id="2541721"/>
    <lineage>
        <taxon>Bacteria</taxon>
        <taxon>Pseudomonadati</taxon>
        <taxon>Bacteroidota</taxon>
        <taxon>Cytophagia</taxon>
        <taxon>Cytophagales</taxon>
        <taxon>Spirosomataceae</taxon>
        <taxon>Dyadobacter</taxon>
    </lineage>
</organism>
<dbReference type="InterPro" id="IPR033985">
    <property type="entry name" value="SusD-like_N"/>
</dbReference>
<evidence type="ECO:0000259" key="7">
    <source>
        <dbReference type="Pfam" id="PF14322"/>
    </source>
</evidence>
<dbReference type="Proteomes" id="UP000294850">
    <property type="component" value="Unassembled WGS sequence"/>
</dbReference>
<evidence type="ECO:0000256" key="1">
    <source>
        <dbReference type="ARBA" id="ARBA00004442"/>
    </source>
</evidence>
<name>A0A4R5DC41_9BACT</name>
<protein>
    <submittedName>
        <fullName evidence="8">RagB/SusD family nutrient uptake outer membrane protein</fullName>
    </submittedName>
</protein>
<evidence type="ECO:0000313" key="8">
    <source>
        <dbReference type="EMBL" id="TDE10507.1"/>
    </source>
</evidence>
<feature type="domain" description="SusD-like N-terminal" evidence="7">
    <location>
        <begin position="39"/>
        <end position="220"/>
    </location>
</feature>
<dbReference type="InterPro" id="IPR011990">
    <property type="entry name" value="TPR-like_helical_dom_sf"/>
</dbReference>
<dbReference type="OrthoDB" id="636214at2"/>
<dbReference type="CDD" id="cd08977">
    <property type="entry name" value="SusD"/>
    <property type="match status" value="1"/>
</dbReference>
<feature type="domain" description="RagB/SusD" evidence="6">
    <location>
        <begin position="340"/>
        <end position="486"/>
    </location>
</feature>
<dbReference type="AlphaFoldDB" id="A0A4R5DC41"/>
<keyword evidence="9" id="KW-1185">Reference proteome</keyword>
<dbReference type="Gene3D" id="1.25.40.390">
    <property type="match status" value="1"/>
</dbReference>
<gene>
    <name evidence="8" type="ORF">E0F88_27890</name>
</gene>
<evidence type="ECO:0000313" key="9">
    <source>
        <dbReference type="Proteomes" id="UP000294850"/>
    </source>
</evidence>
<keyword evidence="5" id="KW-0998">Cell outer membrane</keyword>
<dbReference type="PROSITE" id="PS51257">
    <property type="entry name" value="PROKAR_LIPOPROTEIN"/>
    <property type="match status" value="1"/>
</dbReference>
<comment type="subcellular location">
    <subcellularLocation>
        <location evidence="1">Cell outer membrane</location>
    </subcellularLocation>
</comment>